<dbReference type="GO" id="GO:0005634">
    <property type="term" value="C:nucleus"/>
    <property type="evidence" value="ECO:0007669"/>
    <property type="project" value="UniProtKB-SubCell"/>
</dbReference>
<proteinExistence type="predicted"/>
<dbReference type="InterPro" id="IPR001471">
    <property type="entry name" value="AP2/ERF_dom"/>
</dbReference>
<dbReference type="EMBL" id="UIVT01000004">
    <property type="protein sequence ID" value="SVP95062.1"/>
    <property type="molecule type" value="Genomic_DNA"/>
</dbReference>
<evidence type="ECO:0000256" key="5">
    <source>
        <dbReference type="ARBA" id="ARBA00023242"/>
    </source>
</evidence>
<sequence>MNFMPETIDNKTYVGSFVPEFQQSISEDLQKTTSFVEGSCDTLEGFGTLNSPSAETDFKRSDTCFEDLDGNAETSVPESDFVPEYFDIYGQNEPFNKVYSTFVTKPKWEQECEVSQDYQKEKLDTTTTTSDSGFKVMPFNSKTLFFEDDFRYVTSKMLSYPKNTNSSSDYWDKTDTSGMPTSNYLLQPAYKQDSGKEFYNLPHFTKEDLMDKAELASTSFAQITNTMANLNTNGNNSVPMATNNLVNQSVIDNSLNQNFHHNNLVSNMGPFFLNTHDVKRPLFLNTSMFNTGLLLDSDLYLFPTLTNKCYNLISNYQIATNYCVYIGADYNKLVCTCNVVRPNGSNSHSVNCNVVAAGVELSTESWPVCKASQMYSLINRWDKILKKYRKLQSSSEYSFYLPEDYKPPVYVGLDEDKNERTNLTSNLVNYNPEHMKNANSLISEITGIKLNVDNSDQFSLRNAVSELLRSEEPSKRRKTKHKIDLSSKFSRDSDLSSIASTTDGDPKNERKDLHQQGTEKVSGVWYDTNRHLWRVVYMKGNKRKTQGFSSLKLGYEEARRKAIQMRHEMVALRHNDKI</sequence>
<keyword evidence="3" id="KW-0238">DNA-binding</keyword>
<evidence type="ECO:0000256" key="3">
    <source>
        <dbReference type="ARBA" id="ARBA00023125"/>
    </source>
</evidence>
<dbReference type="GO" id="GO:0003700">
    <property type="term" value="F:DNA-binding transcription factor activity"/>
    <property type="evidence" value="ECO:0007669"/>
    <property type="project" value="InterPro"/>
</dbReference>
<dbReference type="VEuPathDB" id="PiroplasmaDB:TA11145"/>
<dbReference type="AlphaFoldDB" id="A0A3B0NGU7"/>
<evidence type="ECO:0000256" key="2">
    <source>
        <dbReference type="ARBA" id="ARBA00023015"/>
    </source>
</evidence>
<evidence type="ECO:0000313" key="9">
    <source>
        <dbReference type="EMBL" id="SVP95621.1"/>
    </source>
</evidence>
<dbReference type="Gene3D" id="1.20.5.2050">
    <property type="match status" value="1"/>
</dbReference>
<dbReference type="GO" id="GO:0003677">
    <property type="term" value="F:DNA binding"/>
    <property type="evidence" value="ECO:0007669"/>
    <property type="project" value="UniProtKB-KW"/>
</dbReference>
<evidence type="ECO:0000256" key="1">
    <source>
        <dbReference type="ARBA" id="ARBA00004123"/>
    </source>
</evidence>
<evidence type="ECO:0000313" key="8">
    <source>
        <dbReference type="EMBL" id="SVP95062.1"/>
    </source>
</evidence>
<keyword evidence="4" id="KW-0804">Transcription</keyword>
<organism evidence="9">
    <name type="scientific">Theileria annulata</name>
    <dbReference type="NCBI Taxonomy" id="5874"/>
    <lineage>
        <taxon>Eukaryota</taxon>
        <taxon>Sar</taxon>
        <taxon>Alveolata</taxon>
        <taxon>Apicomplexa</taxon>
        <taxon>Aconoidasida</taxon>
        <taxon>Piroplasmida</taxon>
        <taxon>Theileriidae</taxon>
        <taxon>Theileria</taxon>
    </lineage>
</organism>
<accession>A0A3B0NGU7</accession>
<keyword evidence="5" id="KW-0539">Nucleus</keyword>
<evidence type="ECO:0000259" key="7">
    <source>
        <dbReference type="Pfam" id="PF00847"/>
    </source>
</evidence>
<feature type="compositionally biased region" description="Basic and acidic residues" evidence="6">
    <location>
        <begin position="504"/>
        <end position="514"/>
    </location>
</feature>
<feature type="region of interest" description="Disordered" evidence="6">
    <location>
        <begin position="469"/>
        <end position="488"/>
    </location>
</feature>
<name>A0A3B0NGU7_THEAN</name>
<comment type="subcellular location">
    <subcellularLocation>
        <location evidence="1">Nucleus</location>
    </subcellularLocation>
</comment>
<protein>
    <submittedName>
        <fullName evidence="9">AP2 domain containing protein, putative</fullName>
    </submittedName>
</protein>
<keyword evidence="2" id="KW-0805">Transcription regulation</keyword>
<feature type="region of interest" description="Disordered" evidence="6">
    <location>
        <begin position="494"/>
        <end position="517"/>
    </location>
</feature>
<reference evidence="9" key="1">
    <citation type="submission" date="2018-07" db="EMBL/GenBank/DDBJ databases">
        <authorList>
            <person name="Quirk P.G."/>
            <person name="Krulwich T.A."/>
        </authorList>
    </citation>
    <scope>NUCLEOTIDE SEQUENCE</scope>
    <source>
        <strain evidence="9">Anand</strain>
    </source>
</reference>
<feature type="domain" description="AP2/ERF" evidence="7">
    <location>
        <begin position="520"/>
        <end position="571"/>
    </location>
</feature>
<evidence type="ECO:0000256" key="6">
    <source>
        <dbReference type="SAM" id="MobiDB-lite"/>
    </source>
</evidence>
<dbReference type="Pfam" id="PF00847">
    <property type="entry name" value="AP2"/>
    <property type="match status" value="1"/>
</dbReference>
<gene>
    <name evidence="8" type="ORF">TAT_000378700</name>
    <name evidence="9" type="ORF">TAV_000378600</name>
</gene>
<dbReference type="EMBL" id="UIVS01000004">
    <property type="protein sequence ID" value="SVP95621.1"/>
    <property type="molecule type" value="Genomic_DNA"/>
</dbReference>
<evidence type="ECO:0000256" key="4">
    <source>
        <dbReference type="ARBA" id="ARBA00023163"/>
    </source>
</evidence>